<dbReference type="NCBIfam" id="TIGR04027">
    <property type="entry name" value="LLM_KPN_01858"/>
    <property type="match status" value="1"/>
</dbReference>
<dbReference type="Gene3D" id="3.20.20.30">
    <property type="entry name" value="Luciferase-like domain"/>
    <property type="match status" value="1"/>
</dbReference>
<dbReference type="Proteomes" id="UP000314616">
    <property type="component" value="Chromosome"/>
</dbReference>
<dbReference type="Pfam" id="PF00296">
    <property type="entry name" value="Bac_luciferase"/>
    <property type="match status" value="1"/>
</dbReference>
<dbReference type="GO" id="GO:0005829">
    <property type="term" value="C:cytosol"/>
    <property type="evidence" value="ECO:0007669"/>
    <property type="project" value="TreeGrafter"/>
</dbReference>
<feature type="domain" description="Luciferase-like" evidence="1">
    <location>
        <begin position="9"/>
        <end position="246"/>
    </location>
</feature>
<dbReference type="GO" id="GO:0004497">
    <property type="term" value="F:monooxygenase activity"/>
    <property type="evidence" value="ECO:0007669"/>
    <property type="project" value="UniProtKB-KW"/>
</dbReference>
<gene>
    <name evidence="2" type="ORF">FE374_12065</name>
</gene>
<name>A0A5B8CAU8_9MICO</name>
<dbReference type="InterPro" id="IPR036661">
    <property type="entry name" value="Luciferase-like_sf"/>
</dbReference>
<sequence>MTKKIGIFTRILDDASPAQRYRNAVEQIQLAELVGLDAAWVAQHHFNRDEGGLPAPLVFLSHAAAVTSRIRLGTGIITLPMEDPIRVAEDAAVLDVLSGGRLELGLGSGGTPKSFPAFGRDHADRREIYADHLASLVGALDGQELGHPQNRLYPAAPGLTQRIWQATFSAGGAAAAGTRGDGLMLSRTQPRPAGNPDASLSDIQNPVIDAYLAALPAGATPRILASRTLFVSEDRARAHAFAGTGLRRAAEGLRRQGHHIPEDDVDSLIRRTDSYVGTPEDVVVSLSRDSALARSTDVSFQVHSIDPPHEDVLRSIELLATEVAPALGWRPALAAAH</sequence>
<evidence type="ECO:0000313" key="2">
    <source>
        <dbReference type="EMBL" id="QDC25246.1"/>
    </source>
</evidence>
<keyword evidence="2" id="KW-0560">Oxidoreductase</keyword>
<dbReference type="InterPro" id="IPR024003">
    <property type="entry name" value="Luciferase-like_KPN01858"/>
</dbReference>
<dbReference type="EMBL" id="CP040915">
    <property type="protein sequence ID" value="QDC25246.1"/>
    <property type="molecule type" value="Genomic_DNA"/>
</dbReference>
<reference evidence="2 3" key="1">
    <citation type="submission" date="2019-05" db="EMBL/GenBank/DDBJ databases">
        <title>Georgenia *** sp. nov., and Georgenia *** sp. nov., isolated from the intestinal contents of plateau pika (Ochotona curzoniae) in the Qinghai-Tibet plateau of China.</title>
        <authorList>
            <person name="Tian Z."/>
        </authorList>
    </citation>
    <scope>NUCLEOTIDE SEQUENCE [LARGE SCALE GENOMIC DNA]</scope>
    <source>
        <strain evidence="2 3">Z443</strain>
    </source>
</reference>
<dbReference type="GO" id="GO:0016705">
    <property type="term" value="F:oxidoreductase activity, acting on paired donors, with incorporation or reduction of molecular oxygen"/>
    <property type="evidence" value="ECO:0007669"/>
    <property type="project" value="InterPro"/>
</dbReference>
<dbReference type="OrthoDB" id="7903015at2"/>
<accession>A0A5B8CAU8</accession>
<keyword evidence="2" id="KW-0503">Monooxygenase</keyword>
<proteinExistence type="predicted"/>
<dbReference type="RefSeq" id="WP_139929381.1">
    <property type="nucleotide sequence ID" value="NZ_CP040915.1"/>
</dbReference>
<organism evidence="2 3">
    <name type="scientific">Georgenia yuyongxinii</name>
    <dbReference type="NCBI Taxonomy" id="2589797"/>
    <lineage>
        <taxon>Bacteria</taxon>
        <taxon>Bacillati</taxon>
        <taxon>Actinomycetota</taxon>
        <taxon>Actinomycetes</taxon>
        <taxon>Micrococcales</taxon>
        <taxon>Bogoriellaceae</taxon>
        <taxon>Georgenia</taxon>
    </lineage>
</organism>
<dbReference type="SUPFAM" id="SSF51679">
    <property type="entry name" value="Bacterial luciferase-like"/>
    <property type="match status" value="1"/>
</dbReference>
<dbReference type="PANTHER" id="PTHR30137:SF15">
    <property type="entry name" value="BLL6902 PROTEIN"/>
    <property type="match status" value="1"/>
</dbReference>
<dbReference type="AlphaFoldDB" id="A0A5B8CAU8"/>
<evidence type="ECO:0000259" key="1">
    <source>
        <dbReference type="Pfam" id="PF00296"/>
    </source>
</evidence>
<dbReference type="InterPro" id="IPR050766">
    <property type="entry name" value="Bact_Lucif_Oxidored"/>
</dbReference>
<evidence type="ECO:0000313" key="3">
    <source>
        <dbReference type="Proteomes" id="UP000314616"/>
    </source>
</evidence>
<dbReference type="KEGG" id="gyu:FE374_12065"/>
<protein>
    <submittedName>
        <fullName evidence="2">Putative FMN-dependent luciferase-like monooxygenase</fullName>
    </submittedName>
</protein>
<dbReference type="PANTHER" id="PTHR30137">
    <property type="entry name" value="LUCIFERASE-LIKE MONOOXYGENASE"/>
    <property type="match status" value="1"/>
</dbReference>
<dbReference type="InterPro" id="IPR011251">
    <property type="entry name" value="Luciferase-like_dom"/>
</dbReference>